<keyword evidence="4 12" id="KW-0732">Signal</keyword>
<keyword evidence="3" id="KW-0336">GPI-anchor</keyword>
<evidence type="ECO:0000259" key="13">
    <source>
        <dbReference type="PROSITE" id="PS51485"/>
    </source>
</evidence>
<dbReference type="Pfam" id="PF02298">
    <property type="entry name" value="Cu_bind_like"/>
    <property type="match status" value="1"/>
</dbReference>
<feature type="transmembrane region" description="Helical" evidence="11">
    <location>
        <begin position="197"/>
        <end position="217"/>
    </location>
</feature>
<dbReference type="FunFam" id="2.60.40.420:FF:000010">
    <property type="entry name" value="Early nodulin-like protein 1"/>
    <property type="match status" value="1"/>
</dbReference>
<feature type="compositionally biased region" description="Low complexity" evidence="10">
    <location>
        <begin position="168"/>
        <end position="177"/>
    </location>
</feature>
<evidence type="ECO:0000256" key="2">
    <source>
        <dbReference type="ARBA" id="ARBA00022475"/>
    </source>
</evidence>
<evidence type="ECO:0000256" key="7">
    <source>
        <dbReference type="ARBA" id="ARBA00023180"/>
    </source>
</evidence>
<dbReference type="PROSITE" id="PS51485">
    <property type="entry name" value="PHYTOCYANIN"/>
    <property type="match status" value="1"/>
</dbReference>
<name>A0ABD3S9L9_9LAMI</name>
<feature type="signal peptide" evidence="12">
    <location>
        <begin position="1"/>
        <end position="25"/>
    </location>
</feature>
<evidence type="ECO:0000313" key="15">
    <source>
        <dbReference type="Proteomes" id="UP001634393"/>
    </source>
</evidence>
<feature type="domain" description="Phytocyanin" evidence="13">
    <location>
        <begin position="26"/>
        <end position="127"/>
    </location>
</feature>
<dbReference type="PANTHER" id="PTHR33021:SF185">
    <property type="entry name" value="EARLY NODULIN-LIKE PROTEIN 3-RELATED"/>
    <property type="match status" value="1"/>
</dbReference>
<gene>
    <name evidence="14" type="ORF">ACJIZ3_007114</name>
</gene>
<evidence type="ECO:0000313" key="14">
    <source>
        <dbReference type="EMBL" id="KAL3821209.1"/>
    </source>
</evidence>
<organism evidence="14 15">
    <name type="scientific">Penstemon smallii</name>
    <dbReference type="NCBI Taxonomy" id="265156"/>
    <lineage>
        <taxon>Eukaryota</taxon>
        <taxon>Viridiplantae</taxon>
        <taxon>Streptophyta</taxon>
        <taxon>Embryophyta</taxon>
        <taxon>Tracheophyta</taxon>
        <taxon>Spermatophyta</taxon>
        <taxon>Magnoliopsida</taxon>
        <taxon>eudicotyledons</taxon>
        <taxon>Gunneridae</taxon>
        <taxon>Pentapetalae</taxon>
        <taxon>asterids</taxon>
        <taxon>lamiids</taxon>
        <taxon>Lamiales</taxon>
        <taxon>Plantaginaceae</taxon>
        <taxon>Cheloneae</taxon>
        <taxon>Penstemon</taxon>
    </lineage>
</organism>
<dbReference type="InterPro" id="IPR041846">
    <property type="entry name" value="ENL_dom"/>
</dbReference>
<comment type="similarity">
    <text evidence="9">Belongs to the early nodulin-like (ENODL) family.</text>
</comment>
<keyword evidence="8" id="KW-0449">Lipoprotein</keyword>
<comment type="subcellular location">
    <subcellularLocation>
        <location evidence="1">Cell membrane</location>
        <topology evidence="1">Lipid-anchor</topology>
        <topology evidence="1">GPI-anchor</topology>
    </subcellularLocation>
</comment>
<dbReference type="PROSITE" id="PS51257">
    <property type="entry name" value="PROKAR_LIPOPROTEIN"/>
    <property type="match status" value="1"/>
</dbReference>
<comment type="caution">
    <text evidence="14">The sequence shown here is derived from an EMBL/GenBank/DDBJ whole genome shotgun (WGS) entry which is preliminary data.</text>
</comment>
<dbReference type="InterPro" id="IPR008972">
    <property type="entry name" value="Cupredoxin"/>
</dbReference>
<dbReference type="InterPro" id="IPR039391">
    <property type="entry name" value="Phytocyanin-like"/>
</dbReference>
<dbReference type="InterPro" id="IPR003245">
    <property type="entry name" value="Phytocyanin_dom"/>
</dbReference>
<dbReference type="PANTHER" id="PTHR33021">
    <property type="entry name" value="BLUE COPPER PROTEIN"/>
    <property type="match status" value="1"/>
</dbReference>
<feature type="region of interest" description="Disordered" evidence="10">
    <location>
        <begin position="135"/>
        <end position="186"/>
    </location>
</feature>
<accession>A0ABD3S9L9</accession>
<evidence type="ECO:0000256" key="9">
    <source>
        <dbReference type="ARBA" id="ARBA00035011"/>
    </source>
</evidence>
<evidence type="ECO:0000256" key="8">
    <source>
        <dbReference type="ARBA" id="ARBA00023288"/>
    </source>
</evidence>
<sequence length="219" mass="23659">MANFKTYVVPLFLVFISCFTCSSYAYQFIVGGNYGWGLNPSEKYNNWAERMRFQVNDTLFFKYKQGQDSVLVVKKDDYDNCIAENYIRLLNDGKSKFKFQRSGPFYFITGNKTNCIKGQKLIVVVLAVRNHPPFPTAAPPPKGSSPSPSNSDWSPSSPSPAHGPSPSAPGSGISTAGNTPAGVSPPPHHSYACAPSVVLLSIIVSVVLSMGLGGLIISV</sequence>
<proteinExistence type="inferred from homology"/>
<keyword evidence="11" id="KW-0812">Transmembrane</keyword>
<evidence type="ECO:0000256" key="11">
    <source>
        <dbReference type="SAM" id="Phobius"/>
    </source>
</evidence>
<keyword evidence="2" id="KW-1003">Cell membrane</keyword>
<dbReference type="Proteomes" id="UP001634393">
    <property type="component" value="Unassembled WGS sequence"/>
</dbReference>
<keyword evidence="7" id="KW-0325">Glycoprotein</keyword>
<feature type="compositionally biased region" description="Pro residues" evidence="10">
    <location>
        <begin position="157"/>
        <end position="167"/>
    </location>
</feature>
<dbReference type="GO" id="GO:0098552">
    <property type="term" value="C:side of membrane"/>
    <property type="evidence" value="ECO:0007669"/>
    <property type="project" value="UniProtKB-KW"/>
</dbReference>
<feature type="chain" id="PRO_5044892562" description="Phytocyanin domain-containing protein" evidence="12">
    <location>
        <begin position="26"/>
        <end position="219"/>
    </location>
</feature>
<keyword evidence="6" id="KW-1015">Disulfide bond</keyword>
<dbReference type="EMBL" id="JBJXBP010000007">
    <property type="protein sequence ID" value="KAL3821209.1"/>
    <property type="molecule type" value="Genomic_DNA"/>
</dbReference>
<dbReference type="SUPFAM" id="SSF49503">
    <property type="entry name" value="Cupredoxins"/>
    <property type="match status" value="1"/>
</dbReference>
<evidence type="ECO:0000256" key="12">
    <source>
        <dbReference type="SAM" id="SignalP"/>
    </source>
</evidence>
<dbReference type="AlphaFoldDB" id="A0ABD3S9L9"/>
<feature type="compositionally biased region" description="Low complexity" evidence="10">
    <location>
        <begin position="144"/>
        <end position="156"/>
    </location>
</feature>
<reference evidence="14 15" key="1">
    <citation type="submission" date="2024-12" db="EMBL/GenBank/DDBJ databases">
        <title>The unique morphological basis and parallel evolutionary history of personate flowers in Penstemon.</title>
        <authorList>
            <person name="Depatie T.H."/>
            <person name="Wessinger C.A."/>
        </authorList>
    </citation>
    <scope>NUCLEOTIDE SEQUENCE [LARGE SCALE GENOMIC DNA]</scope>
    <source>
        <strain evidence="14">WTNN_2</strain>
        <tissue evidence="14">Leaf</tissue>
    </source>
</reference>
<evidence type="ECO:0000256" key="4">
    <source>
        <dbReference type="ARBA" id="ARBA00022729"/>
    </source>
</evidence>
<dbReference type="Gene3D" id="2.60.40.420">
    <property type="entry name" value="Cupredoxins - blue copper proteins"/>
    <property type="match status" value="1"/>
</dbReference>
<evidence type="ECO:0000256" key="10">
    <source>
        <dbReference type="SAM" id="MobiDB-lite"/>
    </source>
</evidence>
<keyword evidence="15" id="KW-1185">Reference proteome</keyword>
<evidence type="ECO:0000256" key="5">
    <source>
        <dbReference type="ARBA" id="ARBA00023136"/>
    </source>
</evidence>
<dbReference type="CDD" id="cd11019">
    <property type="entry name" value="OsENODL1_like"/>
    <property type="match status" value="1"/>
</dbReference>
<dbReference type="GO" id="GO:0005886">
    <property type="term" value="C:plasma membrane"/>
    <property type="evidence" value="ECO:0007669"/>
    <property type="project" value="UniProtKB-SubCell"/>
</dbReference>
<evidence type="ECO:0000256" key="3">
    <source>
        <dbReference type="ARBA" id="ARBA00022622"/>
    </source>
</evidence>
<evidence type="ECO:0000256" key="1">
    <source>
        <dbReference type="ARBA" id="ARBA00004609"/>
    </source>
</evidence>
<keyword evidence="5 11" id="KW-0472">Membrane</keyword>
<evidence type="ECO:0000256" key="6">
    <source>
        <dbReference type="ARBA" id="ARBA00023157"/>
    </source>
</evidence>
<protein>
    <recommendedName>
        <fullName evidence="13">Phytocyanin domain-containing protein</fullName>
    </recommendedName>
</protein>
<keyword evidence="11" id="KW-1133">Transmembrane helix</keyword>